<keyword evidence="6 8" id="KW-0694">RNA-binding</keyword>
<feature type="domain" description="RanBP2-type" evidence="14">
    <location>
        <begin position="21"/>
        <end position="50"/>
    </location>
</feature>
<accession>S8BDW7</accession>
<evidence type="ECO:0000256" key="1">
    <source>
        <dbReference type="ARBA" id="ARBA00004123"/>
    </source>
</evidence>
<dbReference type="PROSITE" id="PS50157">
    <property type="entry name" value="ZINC_FINGER_C2H2_2"/>
    <property type="match status" value="1"/>
</dbReference>
<evidence type="ECO:0000259" key="12">
    <source>
        <dbReference type="PROSITE" id="PS50157"/>
    </source>
</evidence>
<name>S8BDW7_DACHA</name>
<evidence type="ECO:0000256" key="4">
    <source>
        <dbReference type="ARBA" id="ARBA00022771"/>
    </source>
</evidence>
<feature type="domain" description="G-patch" evidence="13">
    <location>
        <begin position="422"/>
        <end position="468"/>
    </location>
</feature>
<dbReference type="InterPro" id="IPR001876">
    <property type="entry name" value="Znf_RanBP2"/>
</dbReference>
<dbReference type="InterPro" id="IPR000467">
    <property type="entry name" value="G_patch_dom"/>
</dbReference>
<feature type="domain" description="RRM" evidence="11">
    <location>
        <begin position="79"/>
        <end position="165"/>
    </location>
</feature>
<evidence type="ECO:0000259" key="13">
    <source>
        <dbReference type="PROSITE" id="PS50174"/>
    </source>
</evidence>
<dbReference type="InterPro" id="IPR013087">
    <property type="entry name" value="Znf_C2H2_type"/>
</dbReference>
<dbReference type="SMART" id="SM00443">
    <property type="entry name" value="G_patch"/>
    <property type="match status" value="1"/>
</dbReference>
<dbReference type="PROSITE" id="PS50102">
    <property type="entry name" value="RRM"/>
    <property type="match status" value="1"/>
</dbReference>
<dbReference type="Pfam" id="PF00641">
    <property type="entry name" value="Zn_ribbon_RanBP"/>
    <property type="match status" value="1"/>
</dbReference>
<dbReference type="SUPFAM" id="SSF90209">
    <property type="entry name" value="Ran binding protein zinc finger-like"/>
    <property type="match status" value="1"/>
</dbReference>
<keyword evidence="16" id="KW-1185">Reference proteome</keyword>
<dbReference type="Gene3D" id="3.30.70.330">
    <property type="match status" value="1"/>
</dbReference>
<gene>
    <name evidence="15" type="ORF">H072_8883</name>
</gene>
<keyword evidence="3" id="KW-0677">Repeat</keyword>
<dbReference type="GO" id="GO:0005634">
    <property type="term" value="C:nucleus"/>
    <property type="evidence" value="ECO:0007669"/>
    <property type="project" value="UniProtKB-SubCell"/>
</dbReference>
<protein>
    <recommendedName>
        <fullName evidence="17">G-patch domain-containing protein</fullName>
    </recommendedName>
</protein>
<feature type="domain" description="C2H2-type" evidence="12">
    <location>
        <begin position="320"/>
        <end position="350"/>
    </location>
</feature>
<feature type="region of interest" description="Disordered" evidence="10">
    <location>
        <begin position="212"/>
        <end position="236"/>
    </location>
</feature>
<dbReference type="PROSITE" id="PS50174">
    <property type="entry name" value="G_PATCH"/>
    <property type="match status" value="1"/>
</dbReference>
<evidence type="ECO:0000256" key="2">
    <source>
        <dbReference type="ARBA" id="ARBA00022723"/>
    </source>
</evidence>
<evidence type="ECO:0000256" key="7">
    <source>
        <dbReference type="ARBA" id="ARBA00023242"/>
    </source>
</evidence>
<sequence length="506" mass="55813">MTIGNVRVSLAYAKERTEAPVTDDWHCSVCLLSNFPRRAACYRCGTSRADSEATGPLLASAPNHFSNDGSKDAGETPSQFLLIRDLEPNVTEELLLKGAQKLAHDELAIKRILLIRDRRTNESWRFGFAEFSNVDEAKKAFEKYTAMDGGFTIKSRSVTVSYIHPGVFVPMIQPKPSSERWTFEPLGGMGGGVKLAYWDEEGYCKAHVAEGATQDSVKESQERIKEESKAKKKSDKAAIEAGIIDKTKKRKAENISGKEATNTSKKLPTHLQFWQERHSELHGKDLVDASAAATTQAAKIADSTESDAFPMRSYADPVKLCCYLCSRQFKTEAEVNKHERISKLHQSNLQDENSVRIAETKMKKNGVRQEWGDEDSKAYRDRAKERRIIHSQPANPGAAKGQQRAKEVVAARVSPEKETKAPISRGANLLSKMGWTEGRGLGAQETGITAPIVAGMYVEGVGLGASGGKVGDVIDGTPEAGNYQGFVERTKEKARGRYEELEAKER</sequence>
<evidence type="ECO:0000256" key="9">
    <source>
        <dbReference type="PROSITE-ProRule" id="PRU00322"/>
    </source>
</evidence>
<dbReference type="Pfam" id="PF00076">
    <property type="entry name" value="RRM_1"/>
    <property type="match status" value="1"/>
</dbReference>
<dbReference type="PROSITE" id="PS50199">
    <property type="entry name" value="ZF_RANBP2_2"/>
    <property type="match status" value="1"/>
</dbReference>
<evidence type="ECO:0008006" key="17">
    <source>
        <dbReference type="Google" id="ProtNLM"/>
    </source>
</evidence>
<evidence type="ECO:0000313" key="16">
    <source>
        <dbReference type="Proteomes" id="UP000015100"/>
    </source>
</evidence>
<dbReference type="AlphaFoldDB" id="S8BDW7"/>
<dbReference type="Gene3D" id="4.10.1060.10">
    <property type="entry name" value="Zinc finger, RanBP2-type"/>
    <property type="match status" value="1"/>
</dbReference>
<dbReference type="SUPFAM" id="SSF54928">
    <property type="entry name" value="RNA-binding domain, RBD"/>
    <property type="match status" value="1"/>
</dbReference>
<dbReference type="GO" id="GO:0008270">
    <property type="term" value="F:zinc ion binding"/>
    <property type="evidence" value="ECO:0007669"/>
    <property type="project" value="UniProtKB-KW"/>
</dbReference>
<dbReference type="Pfam" id="PF23217">
    <property type="entry name" value="DUF7066"/>
    <property type="match status" value="1"/>
</dbReference>
<reference evidence="15 16" key="1">
    <citation type="journal article" date="2013" name="PLoS Genet.">
        <title>Genomic mechanisms accounting for the adaptation to parasitism in nematode-trapping fungi.</title>
        <authorList>
            <person name="Meerupati T."/>
            <person name="Andersson K.M."/>
            <person name="Friman E."/>
            <person name="Kumar D."/>
            <person name="Tunlid A."/>
            <person name="Ahren D."/>
        </authorList>
    </citation>
    <scope>NUCLEOTIDE SEQUENCE [LARGE SCALE GENOMIC DNA]</scope>
    <source>
        <strain evidence="15 16">CBS 200.50</strain>
    </source>
</reference>
<dbReference type="eggNOG" id="KOG0154">
    <property type="taxonomic scope" value="Eukaryota"/>
</dbReference>
<proteinExistence type="predicted"/>
<evidence type="ECO:0000256" key="3">
    <source>
        <dbReference type="ARBA" id="ARBA00022737"/>
    </source>
</evidence>
<dbReference type="InterPro" id="IPR035979">
    <property type="entry name" value="RBD_domain_sf"/>
</dbReference>
<dbReference type="InterPro" id="IPR000504">
    <property type="entry name" value="RRM_dom"/>
</dbReference>
<dbReference type="OrthoDB" id="29221at2759"/>
<dbReference type="PROSITE" id="PS01358">
    <property type="entry name" value="ZF_RANBP2_1"/>
    <property type="match status" value="1"/>
</dbReference>
<dbReference type="SMART" id="SM00360">
    <property type="entry name" value="RRM"/>
    <property type="match status" value="1"/>
</dbReference>
<evidence type="ECO:0000313" key="15">
    <source>
        <dbReference type="EMBL" id="EPS37423.1"/>
    </source>
</evidence>
<keyword evidence="2" id="KW-0479">Metal-binding</keyword>
<dbReference type="GO" id="GO:0000398">
    <property type="term" value="P:mRNA splicing, via spliceosome"/>
    <property type="evidence" value="ECO:0007669"/>
    <property type="project" value="TreeGrafter"/>
</dbReference>
<feature type="region of interest" description="Disordered" evidence="10">
    <location>
        <begin position="49"/>
        <end position="73"/>
    </location>
</feature>
<evidence type="ECO:0000259" key="11">
    <source>
        <dbReference type="PROSITE" id="PS50102"/>
    </source>
</evidence>
<dbReference type="HOGENOM" id="CLU_012131_2_0_1"/>
<dbReference type="OMA" id="AHPYSFQ"/>
<dbReference type="Proteomes" id="UP000015100">
    <property type="component" value="Unassembled WGS sequence"/>
</dbReference>
<dbReference type="Pfam" id="PF01585">
    <property type="entry name" value="G-patch"/>
    <property type="match status" value="1"/>
</dbReference>
<comment type="caution">
    <text evidence="15">The sequence shown here is derived from an EMBL/GenBank/DDBJ whole genome shotgun (WGS) entry which is preliminary data.</text>
</comment>
<evidence type="ECO:0000256" key="10">
    <source>
        <dbReference type="SAM" id="MobiDB-lite"/>
    </source>
</evidence>
<dbReference type="PANTHER" id="PTHR13948:SF3">
    <property type="entry name" value="FI21118P1"/>
    <property type="match status" value="1"/>
</dbReference>
<organism evidence="15 16">
    <name type="scientific">Dactylellina haptotyla (strain CBS 200.50)</name>
    <name type="common">Nematode-trapping fungus</name>
    <name type="synonym">Monacrosporium haptotylum</name>
    <dbReference type="NCBI Taxonomy" id="1284197"/>
    <lineage>
        <taxon>Eukaryota</taxon>
        <taxon>Fungi</taxon>
        <taxon>Dikarya</taxon>
        <taxon>Ascomycota</taxon>
        <taxon>Pezizomycotina</taxon>
        <taxon>Orbiliomycetes</taxon>
        <taxon>Orbiliales</taxon>
        <taxon>Orbiliaceae</taxon>
        <taxon>Dactylellina</taxon>
    </lineage>
</organism>
<dbReference type="InterPro" id="IPR036443">
    <property type="entry name" value="Znf_RanBP2_sf"/>
</dbReference>
<evidence type="ECO:0000256" key="5">
    <source>
        <dbReference type="ARBA" id="ARBA00022833"/>
    </source>
</evidence>
<dbReference type="InterPro" id="IPR012677">
    <property type="entry name" value="Nucleotide-bd_a/b_plait_sf"/>
</dbReference>
<evidence type="ECO:0000259" key="14">
    <source>
        <dbReference type="PROSITE" id="PS50199"/>
    </source>
</evidence>
<keyword evidence="7" id="KW-0539">Nucleus</keyword>
<feature type="compositionally biased region" description="Basic and acidic residues" evidence="10">
    <location>
        <begin position="216"/>
        <end position="236"/>
    </location>
</feature>
<evidence type="ECO:0000256" key="6">
    <source>
        <dbReference type="ARBA" id="ARBA00022884"/>
    </source>
</evidence>
<dbReference type="EMBL" id="AQGS01000640">
    <property type="protein sequence ID" value="EPS37423.1"/>
    <property type="molecule type" value="Genomic_DNA"/>
</dbReference>
<evidence type="ECO:0000256" key="8">
    <source>
        <dbReference type="PROSITE-ProRule" id="PRU00176"/>
    </source>
</evidence>
<dbReference type="SMART" id="SM00547">
    <property type="entry name" value="ZnF_RBZ"/>
    <property type="match status" value="1"/>
</dbReference>
<dbReference type="STRING" id="1284197.S8BDW7"/>
<keyword evidence="4 9" id="KW-0863">Zinc-finger</keyword>
<reference evidence="16" key="2">
    <citation type="submission" date="2013-04" db="EMBL/GenBank/DDBJ databases">
        <title>Genomic mechanisms accounting for the adaptation to parasitism in nematode-trapping fungi.</title>
        <authorList>
            <person name="Ahren D.G."/>
        </authorList>
    </citation>
    <scope>NUCLEOTIDE SEQUENCE [LARGE SCALE GENOMIC DNA]</scope>
    <source>
        <strain evidence="16">CBS 200.50</strain>
    </source>
</reference>
<dbReference type="GO" id="GO:0003723">
    <property type="term" value="F:RNA binding"/>
    <property type="evidence" value="ECO:0007669"/>
    <property type="project" value="UniProtKB-UniRule"/>
</dbReference>
<comment type="subcellular location">
    <subcellularLocation>
        <location evidence="1">Nucleus</location>
    </subcellularLocation>
</comment>
<dbReference type="PANTHER" id="PTHR13948">
    <property type="entry name" value="RNA-BINDING PROTEIN"/>
    <property type="match status" value="1"/>
</dbReference>
<dbReference type="InterPro" id="IPR055494">
    <property type="entry name" value="DUF7066"/>
</dbReference>
<keyword evidence="5" id="KW-0862">Zinc</keyword>